<dbReference type="Proteomes" id="UP000388056">
    <property type="component" value="Unassembled WGS sequence"/>
</dbReference>
<evidence type="ECO:0000256" key="9">
    <source>
        <dbReference type="ARBA" id="ARBA00022741"/>
    </source>
</evidence>
<sequence length="453" mass="50817">MNTAQATFNREAHTTFNRELVISFIFYYVVNSSCLTQVMPATRCLVLKANEMPILKEILLKVIMNRILKGMNKRIDGRLTMSDNSKTRVVVGMSGGVDSSVTALLLKEQGYDVIGIFMKNWDDTDENGVCTATEDYKDVAAVADQIGIPYYSVNFEKEYWDRVFEYFLAEYRAGRTPNPDVMCNKEIKFKAFLDYAMTLGADYVATGHYARVARDEDGIVHMLRGVDNGKDQTYFLSQLSQEQLQKTMFPLGHLEKPEVRRLAEEAGLATAKKKDSTGICFIGEKNFKNFLSNYLPAQPGRMMTVDGRDMGEHAGLMYYTIGQRGGLGIGGQHGGDNAPWFVVGKDLSKNILYVGQGFYHDSLMSTSLEASQVHFTRDMSEEFTLECTAKFRYRQPDSKVTVHVKGDKAEVIFAEPQRAITPGQAVVFYDGEECLGGGLIDNAYRDGQVCQYI</sequence>
<keyword evidence="6 15" id="KW-0820">tRNA-binding</keyword>
<dbReference type="EC" id="2.8.1.13" evidence="3 15"/>
<feature type="site" description="Interaction with tRNA" evidence="15">
    <location>
        <position position="208"/>
    </location>
</feature>
<dbReference type="NCBIfam" id="TIGR00420">
    <property type="entry name" value="trmU"/>
    <property type="match status" value="1"/>
</dbReference>
<feature type="binding site" evidence="15">
    <location>
        <begin position="92"/>
        <end position="99"/>
    </location>
    <ligand>
        <name>ATP</name>
        <dbReference type="ChEBI" id="CHEBI:30616"/>
    </ligand>
</feature>
<evidence type="ECO:0000313" key="18">
    <source>
        <dbReference type="EMBL" id="VTT11225.1"/>
    </source>
</evidence>
<evidence type="ECO:0000256" key="11">
    <source>
        <dbReference type="ARBA" id="ARBA00022884"/>
    </source>
</evidence>
<evidence type="ECO:0000313" key="19">
    <source>
        <dbReference type="Proteomes" id="UP000388056"/>
    </source>
</evidence>
<dbReference type="Gene3D" id="2.30.30.280">
    <property type="entry name" value="Adenine nucleotide alpha hydrolases-like domains"/>
    <property type="match status" value="1"/>
</dbReference>
<feature type="binding site" evidence="15">
    <location>
        <position position="118"/>
    </location>
    <ligand>
        <name>ATP</name>
        <dbReference type="ChEBI" id="CHEBI:30616"/>
    </ligand>
</feature>
<feature type="region of interest" description="Interaction with tRNA" evidence="15">
    <location>
        <begin position="392"/>
        <end position="393"/>
    </location>
</feature>
<comment type="catalytic activity">
    <reaction evidence="13 15">
        <text>S-sulfanyl-L-cysteinyl-[protein] + uridine(34) in tRNA + AH2 + ATP = 2-thiouridine(34) in tRNA + L-cysteinyl-[protein] + A + AMP + diphosphate + H(+)</text>
        <dbReference type="Rhea" id="RHEA:47032"/>
        <dbReference type="Rhea" id="RHEA-COMP:10131"/>
        <dbReference type="Rhea" id="RHEA-COMP:11726"/>
        <dbReference type="Rhea" id="RHEA-COMP:11727"/>
        <dbReference type="Rhea" id="RHEA-COMP:11728"/>
        <dbReference type="ChEBI" id="CHEBI:13193"/>
        <dbReference type="ChEBI" id="CHEBI:15378"/>
        <dbReference type="ChEBI" id="CHEBI:17499"/>
        <dbReference type="ChEBI" id="CHEBI:29950"/>
        <dbReference type="ChEBI" id="CHEBI:30616"/>
        <dbReference type="ChEBI" id="CHEBI:33019"/>
        <dbReference type="ChEBI" id="CHEBI:61963"/>
        <dbReference type="ChEBI" id="CHEBI:65315"/>
        <dbReference type="ChEBI" id="CHEBI:87170"/>
        <dbReference type="ChEBI" id="CHEBI:456215"/>
        <dbReference type="EC" id="2.8.1.13"/>
    </reaction>
</comment>
<dbReference type="GO" id="GO:0005737">
    <property type="term" value="C:cytoplasm"/>
    <property type="evidence" value="ECO:0007669"/>
    <property type="project" value="UniProtKB-SubCell"/>
</dbReference>
<evidence type="ECO:0000259" key="16">
    <source>
        <dbReference type="Pfam" id="PF20258"/>
    </source>
</evidence>
<proteinExistence type="inferred from homology"/>
<dbReference type="FunFam" id="2.30.30.280:FF:000001">
    <property type="entry name" value="tRNA-specific 2-thiouridylase MnmA"/>
    <property type="match status" value="1"/>
</dbReference>
<dbReference type="PANTHER" id="PTHR11933">
    <property type="entry name" value="TRNA 5-METHYLAMINOMETHYL-2-THIOURIDYLATE -METHYLTRANSFERASE"/>
    <property type="match status" value="1"/>
</dbReference>
<dbReference type="Gene3D" id="3.40.50.620">
    <property type="entry name" value="HUPs"/>
    <property type="match status" value="1"/>
</dbReference>
<dbReference type="GO" id="GO:0103016">
    <property type="term" value="F:tRNA-uridine 2-sulfurtransferase activity"/>
    <property type="evidence" value="ECO:0007669"/>
    <property type="project" value="UniProtKB-EC"/>
</dbReference>
<protein>
    <recommendedName>
        <fullName evidence="4 15">tRNA-specific 2-thiouridylase MnmA</fullName>
        <ecNumber evidence="3 15">2.8.1.13</ecNumber>
    </recommendedName>
</protein>
<evidence type="ECO:0000256" key="2">
    <source>
        <dbReference type="ARBA" id="ARBA00006191"/>
    </source>
</evidence>
<name>A0A4V0ERY9_STROR</name>
<dbReference type="Pfam" id="PF03054">
    <property type="entry name" value="tRNA_Me_trans"/>
    <property type="match status" value="1"/>
</dbReference>
<dbReference type="FunFam" id="3.40.50.620:FF:000004">
    <property type="entry name" value="tRNA-specific 2-thiouridylase MnmA"/>
    <property type="match status" value="1"/>
</dbReference>
<gene>
    <name evidence="15 18" type="primary">mnmA</name>
    <name evidence="18" type="ORF">NCTC10232_01838</name>
</gene>
<feature type="active site" description="Cysteine persulfide intermediate" evidence="15">
    <location>
        <position position="280"/>
    </location>
</feature>
<evidence type="ECO:0000256" key="3">
    <source>
        <dbReference type="ARBA" id="ARBA00011949"/>
    </source>
</evidence>
<evidence type="ECO:0000256" key="1">
    <source>
        <dbReference type="ARBA" id="ARBA00004496"/>
    </source>
</evidence>
<comment type="similarity">
    <text evidence="2 15">Belongs to the MnmA/TRMU family.</text>
</comment>
<dbReference type="GO" id="GO:0005524">
    <property type="term" value="F:ATP binding"/>
    <property type="evidence" value="ECO:0007669"/>
    <property type="project" value="UniProtKB-KW"/>
</dbReference>
<evidence type="ECO:0000256" key="13">
    <source>
        <dbReference type="ARBA" id="ARBA00051542"/>
    </source>
</evidence>
<organism evidence="18 19">
    <name type="scientific">Streptococcus oralis</name>
    <dbReference type="NCBI Taxonomy" id="1303"/>
    <lineage>
        <taxon>Bacteria</taxon>
        <taxon>Bacillati</taxon>
        <taxon>Bacillota</taxon>
        <taxon>Bacilli</taxon>
        <taxon>Lactobacillales</taxon>
        <taxon>Streptococcaceae</taxon>
        <taxon>Streptococcus</taxon>
    </lineage>
</organism>
<dbReference type="InterPro" id="IPR014729">
    <property type="entry name" value="Rossmann-like_a/b/a_fold"/>
</dbReference>
<dbReference type="InterPro" id="IPR023382">
    <property type="entry name" value="MnmA-like_central_sf"/>
</dbReference>
<evidence type="ECO:0000259" key="17">
    <source>
        <dbReference type="Pfam" id="PF20259"/>
    </source>
</evidence>
<dbReference type="Gene3D" id="2.40.30.10">
    <property type="entry name" value="Translation factors"/>
    <property type="match status" value="1"/>
</dbReference>
<feature type="region of interest" description="Interaction with tRNA" evidence="15">
    <location>
        <begin position="230"/>
        <end position="232"/>
    </location>
</feature>
<keyword evidence="5 15" id="KW-0963">Cytoplasm</keyword>
<dbReference type="InterPro" id="IPR046884">
    <property type="entry name" value="MnmA-like_central"/>
</dbReference>
<evidence type="ECO:0000256" key="8">
    <source>
        <dbReference type="ARBA" id="ARBA00022694"/>
    </source>
</evidence>
<comment type="function">
    <text evidence="14 15">Catalyzes the 2-thiolation of uridine at the wobble position (U34) of tRNA, leading to the formation of s(2)U34.</text>
</comment>
<evidence type="ECO:0000256" key="15">
    <source>
        <dbReference type="HAMAP-Rule" id="MF_00144"/>
    </source>
</evidence>
<keyword evidence="8 15" id="KW-0819">tRNA processing</keyword>
<dbReference type="AlphaFoldDB" id="A0A4V0ERY9"/>
<feature type="active site" description="Nucleophile" evidence="15">
    <location>
        <position position="183"/>
    </location>
</feature>
<feature type="domain" description="tRNA-specific 2-thiouridylase MnmA-like C-terminal" evidence="16">
    <location>
        <begin position="366"/>
        <end position="440"/>
    </location>
</feature>
<dbReference type="GO" id="GO:0000049">
    <property type="term" value="F:tRNA binding"/>
    <property type="evidence" value="ECO:0007669"/>
    <property type="project" value="UniProtKB-KW"/>
</dbReference>
<dbReference type="InterPro" id="IPR046885">
    <property type="entry name" value="MnmA-like_C"/>
</dbReference>
<dbReference type="SUPFAM" id="SSF52402">
    <property type="entry name" value="Adenine nucleotide alpha hydrolases-like"/>
    <property type="match status" value="1"/>
</dbReference>
<dbReference type="InterPro" id="IPR004506">
    <property type="entry name" value="MnmA-like"/>
</dbReference>
<evidence type="ECO:0000256" key="10">
    <source>
        <dbReference type="ARBA" id="ARBA00022840"/>
    </source>
</evidence>
<dbReference type="HAMAP" id="MF_00144">
    <property type="entry name" value="tRNA_thiouridyl_MnmA"/>
    <property type="match status" value="1"/>
</dbReference>
<evidence type="ECO:0000256" key="4">
    <source>
        <dbReference type="ARBA" id="ARBA00013805"/>
    </source>
</evidence>
<evidence type="ECO:0000256" key="5">
    <source>
        <dbReference type="ARBA" id="ARBA00022490"/>
    </source>
</evidence>
<dbReference type="NCBIfam" id="NF001138">
    <property type="entry name" value="PRK00143.1"/>
    <property type="match status" value="1"/>
</dbReference>
<evidence type="ECO:0000256" key="14">
    <source>
        <dbReference type="ARBA" id="ARBA00056575"/>
    </source>
</evidence>
<feature type="disulfide bond" description="Alternate" evidence="15">
    <location>
        <begin position="183"/>
        <end position="280"/>
    </location>
</feature>
<keyword evidence="9 15" id="KW-0547">Nucleotide-binding</keyword>
<dbReference type="FunFam" id="2.40.30.10:FF:000023">
    <property type="entry name" value="tRNA-specific 2-thiouridylase MnmA"/>
    <property type="match status" value="1"/>
</dbReference>
<feature type="binding site" evidence="15">
    <location>
        <position position="207"/>
    </location>
    <ligand>
        <name>ATP</name>
        <dbReference type="ChEBI" id="CHEBI:30616"/>
    </ligand>
</feature>
<dbReference type="CDD" id="cd01998">
    <property type="entry name" value="MnmA_TRMU-like"/>
    <property type="match status" value="1"/>
</dbReference>
<evidence type="ECO:0000256" key="12">
    <source>
        <dbReference type="ARBA" id="ARBA00023157"/>
    </source>
</evidence>
<dbReference type="Pfam" id="PF20258">
    <property type="entry name" value="tRNA_Me_trans_C"/>
    <property type="match status" value="1"/>
</dbReference>
<feature type="region of interest" description="Interaction with target base in tRNA" evidence="15">
    <location>
        <begin position="178"/>
        <end position="180"/>
    </location>
</feature>
<feature type="site" description="Interaction with tRNA" evidence="15">
    <location>
        <position position="424"/>
    </location>
</feature>
<keyword evidence="7 15" id="KW-0808">Transferase</keyword>
<keyword evidence="12 15" id="KW-1015">Disulfide bond</keyword>
<reference evidence="18 19" key="1">
    <citation type="submission" date="2019-05" db="EMBL/GenBank/DDBJ databases">
        <authorList>
            <consortium name="Pathogen Informatics"/>
        </authorList>
    </citation>
    <scope>NUCLEOTIDE SEQUENCE [LARGE SCALE GENOMIC DNA]</scope>
    <source>
        <strain evidence="18 19">NCTC10232</strain>
    </source>
</reference>
<feature type="domain" description="tRNA-specific 2-thiouridylase MnmA-like central" evidence="17">
    <location>
        <begin position="288"/>
        <end position="356"/>
    </location>
</feature>
<evidence type="ECO:0000256" key="7">
    <source>
        <dbReference type="ARBA" id="ARBA00022679"/>
    </source>
</evidence>
<dbReference type="GO" id="GO:0002143">
    <property type="term" value="P:tRNA wobble position uridine thiolation"/>
    <property type="evidence" value="ECO:0007669"/>
    <property type="project" value="TreeGrafter"/>
</dbReference>
<keyword evidence="10 15" id="KW-0067">ATP-binding</keyword>
<evidence type="ECO:0000256" key="6">
    <source>
        <dbReference type="ARBA" id="ARBA00022555"/>
    </source>
</evidence>
<comment type="subcellular location">
    <subcellularLocation>
        <location evidence="1 15">Cytoplasm</location>
    </subcellularLocation>
</comment>
<dbReference type="EMBL" id="CABEIU010000002">
    <property type="protein sequence ID" value="VTT11225.1"/>
    <property type="molecule type" value="Genomic_DNA"/>
</dbReference>
<dbReference type="PANTHER" id="PTHR11933:SF5">
    <property type="entry name" value="MITOCHONDRIAL TRNA-SPECIFIC 2-THIOURIDYLASE 1"/>
    <property type="match status" value="1"/>
</dbReference>
<keyword evidence="11 15" id="KW-0694">RNA-binding</keyword>
<dbReference type="Pfam" id="PF20259">
    <property type="entry name" value="tRNA_Me_trans_M"/>
    <property type="match status" value="1"/>
</dbReference>
<accession>A0A4V0ERY9</accession>